<gene>
    <name evidence="10" type="ORF">Acor_26330</name>
</gene>
<feature type="transmembrane region" description="Helical" evidence="8">
    <location>
        <begin position="135"/>
        <end position="153"/>
    </location>
</feature>
<evidence type="ECO:0000256" key="4">
    <source>
        <dbReference type="ARBA" id="ARBA00022692"/>
    </source>
</evidence>
<comment type="similarity">
    <text evidence="2 8">Belongs to the ABC-2 integral membrane protein family.</text>
</comment>
<feature type="transmembrane region" description="Helical" evidence="8">
    <location>
        <begin position="189"/>
        <end position="211"/>
    </location>
</feature>
<reference evidence="10 11" key="1">
    <citation type="submission" date="2019-10" db="EMBL/GenBank/DDBJ databases">
        <title>Whole genome shotgun sequence of Acrocarpospora corrugata NBRC 13972.</title>
        <authorList>
            <person name="Ichikawa N."/>
            <person name="Kimura A."/>
            <person name="Kitahashi Y."/>
            <person name="Komaki H."/>
            <person name="Oguchi A."/>
        </authorList>
    </citation>
    <scope>NUCLEOTIDE SEQUENCE [LARGE SCALE GENOMIC DNA]</scope>
    <source>
        <strain evidence="10 11">NBRC 13972</strain>
    </source>
</reference>
<dbReference type="PIRSF" id="PIRSF006648">
    <property type="entry name" value="DrrB"/>
    <property type="match status" value="1"/>
</dbReference>
<keyword evidence="7" id="KW-0046">Antibiotic resistance</keyword>
<evidence type="ECO:0000259" key="9">
    <source>
        <dbReference type="PROSITE" id="PS51012"/>
    </source>
</evidence>
<dbReference type="PRINTS" id="PR00164">
    <property type="entry name" value="ABC2TRNSPORT"/>
</dbReference>
<feature type="domain" description="ABC transmembrane type-2" evidence="9">
    <location>
        <begin position="140"/>
        <end position="214"/>
    </location>
</feature>
<keyword evidence="4 8" id="KW-0812">Transmembrane</keyword>
<feature type="transmembrane region" description="Helical" evidence="8">
    <location>
        <begin position="98"/>
        <end position="123"/>
    </location>
</feature>
<proteinExistence type="inferred from homology"/>
<dbReference type="InterPro" id="IPR000412">
    <property type="entry name" value="ABC_2_transport"/>
</dbReference>
<evidence type="ECO:0000256" key="1">
    <source>
        <dbReference type="ARBA" id="ARBA00004651"/>
    </source>
</evidence>
<keyword evidence="3 8" id="KW-1003">Cell membrane</keyword>
<accession>A0A5M3VWL1</accession>
<dbReference type="Pfam" id="PF01061">
    <property type="entry name" value="ABC2_membrane"/>
    <property type="match status" value="1"/>
</dbReference>
<keyword evidence="8" id="KW-0813">Transport</keyword>
<dbReference type="GO" id="GO:0043190">
    <property type="term" value="C:ATP-binding cassette (ABC) transporter complex"/>
    <property type="evidence" value="ECO:0007669"/>
    <property type="project" value="InterPro"/>
</dbReference>
<evidence type="ECO:0000256" key="8">
    <source>
        <dbReference type="RuleBase" id="RU361157"/>
    </source>
</evidence>
<dbReference type="GO" id="GO:0046677">
    <property type="term" value="P:response to antibiotic"/>
    <property type="evidence" value="ECO:0007669"/>
    <property type="project" value="UniProtKB-KW"/>
</dbReference>
<dbReference type="EMBL" id="BLAD01000045">
    <property type="protein sequence ID" value="GES00569.1"/>
    <property type="molecule type" value="Genomic_DNA"/>
</dbReference>
<evidence type="ECO:0000313" key="11">
    <source>
        <dbReference type="Proteomes" id="UP000334990"/>
    </source>
</evidence>
<dbReference type="AlphaFoldDB" id="A0A5M3VWL1"/>
<comment type="subcellular location">
    <subcellularLocation>
        <location evidence="1 8">Cell membrane</location>
        <topology evidence="1 8">Multi-pass membrane protein</topology>
    </subcellularLocation>
</comment>
<keyword evidence="6 8" id="KW-0472">Membrane</keyword>
<dbReference type="InterPro" id="IPR013525">
    <property type="entry name" value="ABC2_TM"/>
</dbReference>
<comment type="caution">
    <text evidence="8">Lacks conserved residue(s) required for the propagation of feature annotation.</text>
</comment>
<evidence type="ECO:0000256" key="3">
    <source>
        <dbReference type="ARBA" id="ARBA00022475"/>
    </source>
</evidence>
<evidence type="ECO:0000256" key="2">
    <source>
        <dbReference type="ARBA" id="ARBA00007783"/>
    </source>
</evidence>
<comment type="caution">
    <text evidence="10">The sequence shown here is derived from an EMBL/GenBank/DDBJ whole genome shotgun (WGS) entry which is preliminary data.</text>
</comment>
<dbReference type="InterPro" id="IPR051328">
    <property type="entry name" value="T7SS_ABC-Transporter"/>
</dbReference>
<keyword evidence="11" id="KW-1185">Reference proteome</keyword>
<feature type="transmembrane region" description="Helical" evidence="8">
    <location>
        <begin position="20"/>
        <end position="42"/>
    </location>
</feature>
<dbReference type="GO" id="GO:0140359">
    <property type="term" value="F:ABC-type transporter activity"/>
    <property type="evidence" value="ECO:0007669"/>
    <property type="project" value="InterPro"/>
</dbReference>
<evidence type="ECO:0000256" key="6">
    <source>
        <dbReference type="ARBA" id="ARBA00023136"/>
    </source>
</evidence>
<dbReference type="PANTHER" id="PTHR43077">
    <property type="entry name" value="TRANSPORT PERMEASE YVFS-RELATED"/>
    <property type="match status" value="1"/>
</dbReference>
<evidence type="ECO:0000256" key="5">
    <source>
        <dbReference type="ARBA" id="ARBA00022989"/>
    </source>
</evidence>
<dbReference type="InterPro" id="IPR047817">
    <property type="entry name" value="ABC2_TM_bact-type"/>
</dbReference>
<evidence type="ECO:0000313" key="10">
    <source>
        <dbReference type="EMBL" id="GES00569.1"/>
    </source>
</evidence>
<keyword evidence="5 8" id="KW-1133">Transmembrane helix</keyword>
<dbReference type="PROSITE" id="PS51012">
    <property type="entry name" value="ABC_TM2"/>
    <property type="match status" value="1"/>
</dbReference>
<evidence type="ECO:0000256" key="7">
    <source>
        <dbReference type="ARBA" id="ARBA00023251"/>
    </source>
</evidence>
<protein>
    <recommendedName>
        <fullName evidence="8">Transport permease protein</fullName>
    </recommendedName>
</protein>
<sequence length="215" mass="22329">MFNGVAGVDGFPPGIGYIDYLMPGIIVITGVGGALGSGIGLVDDLNNGVIGRLRALPISMISVLVARSLADLAGTAVQMLLLTAFGVAVFGFDPAGGIAGQAATTLLALFVSWSLTWIFLALAAWQRNAAFMQSLGFMAMFPLMFASSFFVPITTMPTWLQLVATANPLTHALDTARNLAFGHPTGSTIWAALGTSLVLLTIGMATAALVIRRAR</sequence>
<dbReference type="PANTHER" id="PTHR43077:SF8">
    <property type="entry name" value="DOXORUBICIN RESISTANCE ABC TRANSPORTER PERMEASE PROTEIN DRRB"/>
    <property type="match status" value="1"/>
</dbReference>
<dbReference type="Proteomes" id="UP000334990">
    <property type="component" value="Unassembled WGS sequence"/>
</dbReference>
<organism evidence="10 11">
    <name type="scientific">Acrocarpospora corrugata</name>
    <dbReference type="NCBI Taxonomy" id="35763"/>
    <lineage>
        <taxon>Bacteria</taxon>
        <taxon>Bacillati</taxon>
        <taxon>Actinomycetota</taxon>
        <taxon>Actinomycetes</taxon>
        <taxon>Streptosporangiales</taxon>
        <taxon>Streptosporangiaceae</taxon>
        <taxon>Acrocarpospora</taxon>
    </lineage>
</organism>
<feature type="transmembrane region" description="Helical" evidence="8">
    <location>
        <begin position="63"/>
        <end position="92"/>
    </location>
</feature>
<name>A0A5M3VWL1_9ACTN</name>